<accession>A0A8H8R1G4</accession>
<evidence type="ECO:0000256" key="11">
    <source>
        <dbReference type="ARBA" id="ARBA00023004"/>
    </source>
</evidence>
<keyword evidence="9 16" id="KW-0479">Metal-binding</keyword>
<dbReference type="OrthoDB" id="418412at2759"/>
<feature type="active site" description="Tele-UMP-histidine intermediate" evidence="14">
    <location>
        <position position="199"/>
    </location>
</feature>
<comment type="similarity">
    <text evidence="3 18">Belongs to the galactose-1-phosphate uridylyltransferase type 1 family.</text>
</comment>
<evidence type="ECO:0000256" key="12">
    <source>
        <dbReference type="ARBA" id="ARBA00023144"/>
    </source>
</evidence>
<feature type="binding site" evidence="16">
    <location>
        <position position="52"/>
    </location>
    <ligand>
        <name>Zn(2+)</name>
        <dbReference type="ChEBI" id="CHEBI:29105"/>
    </ligand>
</feature>
<evidence type="ECO:0000256" key="16">
    <source>
        <dbReference type="PIRSR" id="PIRSR000808-3"/>
    </source>
</evidence>
<name>A0A8H8R1G4_9HELO</name>
<dbReference type="InterPro" id="IPR019779">
    <property type="entry name" value="GalP_UDPtransf1_His-AS"/>
</dbReference>
<evidence type="ECO:0000256" key="13">
    <source>
        <dbReference type="ARBA" id="ARBA00023277"/>
    </source>
</evidence>
<dbReference type="EC" id="2.7.7.12" evidence="5 18"/>
<dbReference type="InterPro" id="IPR001937">
    <property type="entry name" value="GalP_UDPtransf1"/>
</dbReference>
<dbReference type="Gene3D" id="3.30.428.10">
    <property type="entry name" value="HIT-like"/>
    <property type="match status" value="2"/>
</dbReference>
<comment type="cofactor">
    <cofactor evidence="16">
        <name>Zn(2+)</name>
        <dbReference type="ChEBI" id="CHEBI:29105"/>
    </cofactor>
    <text evidence="16">Binds 1 zinc ion per subunit.</text>
</comment>
<comment type="caution">
    <text evidence="21">The sequence shown here is derived from an EMBL/GenBank/DDBJ whole genome shotgun (WGS) entry which is preliminary data.</text>
</comment>
<feature type="domain" description="Galactose-1-phosphate uridyl transferase C-terminal" evidence="20">
    <location>
        <begin position="216"/>
        <end position="373"/>
    </location>
</feature>
<dbReference type="GO" id="GO:0005737">
    <property type="term" value="C:cytoplasm"/>
    <property type="evidence" value="ECO:0007669"/>
    <property type="project" value="TreeGrafter"/>
</dbReference>
<dbReference type="PROSITE" id="PS00117">
    <property type="entry name" value="GAL_P_UDP_TRANSF_I"/>
    <property type="match status" value="1"/>
</dbReference>
<feature type="binding site" evidence="17">
    <location>
        <position position="215"/>
    </location>
    <ligand>
        <name>Fe cation</name>
        <dbReference type="ChEBI" id="CHEBI:24875"/>
    </ligand>
</feature>
<dbReference type="Pfam" id="PF01087">
    <property type="entry name" value="GalP_UDP_transf"/>
    <property type="match status" value="1"/>
</dbReference>
<comment type="catalytic activity">
    <reaction evidence="1 18">
        <text>alpha-D-galactose 1-phosphate + UDP-alpha-D-glucose = alpha-D-glucose 1-phosphate + UDP-alpha-D-galactose</text>
        <dbReference type="Rhea" id="RHEA:13989"/>
        <dbReference type="ChEBI" id="CHEBI:58336"/>
        <dbReference type="ChEBI" id="CHEBI:58601"/>
        <dbReference type="ChEBI" id="CHEBI:58885"/>
        <dbReference type="ChEBI" id="CHEBI:66914"/>
        <dbReference type="EC" id="2.7.7.12"/>
    </reaction>
</comment>
<keyword evidence="10 16" id="KW-0862">Zinc</keyword>
<dbReference type="RefSeq" id="XP_031005580.1">
    <property type="nucleotide sequence ID" value="XM_031149344.1"/>
</dbReference>
<keyword evidence="11 17" id="KW-0408">Iron</keyword>
<dbReference type="NCBIfam" id="TIGR00209">
    <property type="entry name" value="galT_1"/>
    <property type="match status" value="1"/>
</dbReference>
<evidence type="ECO:0000259" key="19">
    <source>
        <dbReference type="Pfam" id="PF01087"/>
    </source>
</evidence>
<evidence type="ECO:0000256" key="5">
    <source>
        <dbReference type="ARBA" id="ARBA00012384"/>
    </source>
</evidence>
<dbReference type="Pfam" id="PF02744">
    <property type="entry name" value="GalP_UDP_tr_C"/>
    <property type="match status" value="1"/>
</dbReference>
<keyword evidence="8 18" id="KW-0548">Nucleotidyltransferase</keyword>
<dbReference type="EMBL" id="QGMH01000062">
    <property type="protein sequence ID" value="TVY26792.1"/>
    <property type="molecule type" value="Genomic_DNA"/>
</dbReference>
<dbReference type="SUPFAM" id="SSF54197">
    <property type="entry name" value="HIT-like"/>
    <property type="match status" value="2"/>
</dbReference>
<dbReference type="GO" id="GO:0033499">
    <property type="term" value="P:galactose catabolic process via UDP-galactose, Leloir pathway"/>
    <property type="evidence" value="ECO:0007669"/>
    <property type="project" value="TreeGrafter"/>
</dbReference>
<evidence type="ECO:0000256" key="6">
    <source>
        <dbReference type="ARBA" id="ARBA00016340"/>
    </source>
</evidence>
<comment type="pathway">
    <text evidence="2 18">Carbohydrate metabolism; galactose metabolism.</text>
</comment>
<feature type="binding site" description="in other chain" evidence="15">
    <location>
        <position position="201"/>
    </location>
    <ligand>
        <name>UDP-alpha-D-glucose</name>
        <dbReference type="ChEBI" id="CHEBI:58885"/>
        <note>ligand shared between dimeric partners</note>
    </ligand>
</feature>
<evidence type="ECO:0000256" key="1">
    <source>
        <dbReference type="ARBA" id="ARBA00001107"/>
    </source>
</evidence>
<evidence type="ECO:0000313" key="21">
    <source>
        <dbReference type="EMBL" id="TVY26792.1"/>
    </source>
</evidence>
<feature type="binding site" description="in other chain" evidence="15">
    <location>
        <begin position="192"/>
        <end position="194"/>
    </location>
    <ligand>
        <name>UDP-alpha-D-glucose</name>
        <dbReference type="ChEBI" id="CHEBI:58885"/>
        <note>ligand shared between dimeric partners</note>
    </ligand>
</feature>
<feature type="domain" description="Galactose-1-phosphate uridyl transferase N-terminal" evidence="19">
    <location>
        <begin position="8"/>
        <end position="209"/>
    </location>
</feature>
<evidence type="ECO:0000256" key="18">
    <source>
        <dbReference type="RuleBase" id="RU000506"/>
    </source>
</evidence>
<evidence type="ECO:0000256" key="14">
    <source>
        <dbReference type="PIRSR" id="PIRSR000808-1"/>
    </source>
</evidence>
<evidence type="ECO:0000256" key="3">
    <source>
        <dbReference type="ARBA" id="ARBA00010951"/>
    </source>
</evidence>
<dbReference type="CDD" id="cd00608">
    <property type="entry name" value="GalT"/>
    <property type="match status" value="1"/>
</dbReference>
<sequence>MPEKILDDISHRRYNPLRGTWLLVSPHRTKRPWQGQQEDALKSTLPEYDPSCYLCPGNKRAQGDSNPKYTKTFVFVNDYSAVKEEQAEYKQEESPKGYLSSLLLRAESVTGKCYVLTFSPNHNLTLADLTPSEILPVIQAWTQIYTTHLSPKSPLAAVAQPTKLAPTGLTITAPNAQYTWMQIFENKGAAMGCSNPHPHGQVWTTTGLPDEPAQELEQLKKYRKEHSDCHMLEEYAKLEQEKEERVVFQNSTFLVVCPWWATWPFEVMVLSKKHKRALVDLDDQEKLDFAEAIAEVTRRYDNLFETSFPYSSGIHQAPLEGSEEEVEASHFHMHFYPPLLRSATVRKFLVGYELMAEPQRDITPEQAAAKLRACGGTLYRKLL</sequence>
<feature type="binding site" evidence="17">
    <location>
        <position position="315"/>
    </location>
    <ligand>
        <name>Fe cation</name>
        <dbReference type="ChEBI" id="CHEBI:24875"/>
    </ligand>
</feature>
<dbReference type="InterPro" id="IPR005850">
    <property type="entry name" value="GalP_Utransf_C"/>
</dbReference>
<evidence type="ECO:0000256" key="17">
    <source>
        <dbReference type="PIRSR" id="PIRSR000808-4"/>
    </source>
</evidence>
<evidence type="ECO:0000256" key="2">
    <source>
        <dbReference type="ARBA" id="ARBA00004947"/>
    </source>
</evidence>
<dbReference type="FunFam" id="3.30.428.10:FF:000001">
    <property type="entry name" value="Galactose-1-phosphate uridylyltransferase"/>
    <property type="match status" value="1"/>
</dbReference>
<keyword evidence="22" id="KW-1185">Reference proteome</keyword>
<dbReference type="UniPathway" id="UPA00214"/>
<evidence type="ECO:0000256" key="4">
    <source>
        <dbReference type="ARBA" id="ARBA00011738"/>
    </source>
</evidence>
<feature type="binding site" description="in other chain" evidence="15">
    <location>
        <position position="186"/>
    </location>
    <ligand>
        <name>UDP-alpha-D-glucose</name>
        <dbReference type="ChEBI" id="CHEBI:58885"/>
        <note>ligand shared between dimeric partners</note>
    </ligand>
</feature>
<evidence type="ECO:0000256" key="10">
    <source>
        <dbReference type="ARBA" id="ARBA00022833"/>
    </source>
</evidence>
<evidence type="ECO:0000256" key="8">
    <source>
        <dbReference type="ARBA" id="ARBA00022695"/>
    </source>
</evidence>
<gene>
    <name evidence="21" type="primary">gal7</name>
    <name evidence="21" type="ORF">LHYA1_G004383</name>
</gene>
<feature type="binding site" description="in other chain" evidence="15">
    <location>
        <begin position="77"/>
        <end position="78"/>
    </location>
    <ligand>
        <name>UDP-alpha-D-glucose</name>
        <dbReference type="ChEBI" id="CHEBI:58885"/>
        <note>ligand shared between dimeric partners</note>
    </ligand>
</feature>
<comment type="cofactor">
    <cofactor evidence="17">
        <name>Fe cation</name>
        <dbReference type="ChEBI" id="CHEBI:24875"/>
    </cofactor>
    <text evidence="17">Binds 1 Fe cation per subunit.</text>
</comment>
<feature type="binding site" evidence="15">
    <location>
        <begin position="352"/>
        <end position="353"/>
    </location>
    <ligand>
        <name>UDP-alpha-D-glucose</name>
        <dbReference type="ChEBI" id="CHEBI:58885"/>
        <note>ligand shared between dimeric partners</note>
    </ligand>
</feature>
<dbReference type="Proteomes" id="UP000431533">
    <property type="component" value="Unassembled WGS sequence"/>
</dbReference>
<feature type="binding site" evidence="17">
    <location>
        <position position="334"/>
    </location>
    <ligand>
        <name>Fe cation</name>
        <dbReference type="ChEBI" id="CHEBI:24875"/>
    </ligand>
</feature>
<keyword evidence="13 18" id="KW-0119">Carbohydrate metabolism</keyword>
<organism evidence="21 22">
    <name type="scientific">Lachnellula hyalina</name>
    <dbReference type="NCBI Taxonomy" id="1316788"/>
    <lineage>
        <taxon>Eukaryota</taxon>
        <taxon>Fungi</taxon>
        <taxon>Dikarya</taxon>
        <taxon>Ascomycota</taxon>
        <taxon>Pezizomycotina</taxon>
        <taxon>Leotiomycetes</taxon>
        <taxon>Helotiales</taxon>
        <taxon>Lachnaceae</taxon>
        <taxon>Lachnellula</taxon>
    </lineage>
</organism>
<dbReference type="PANTHER" id="PTHR11943">
    <property type="entry name" value="GALACTOSE-1-PHOSPHATE URIDYLYLTRANSFERASE"/>
    <property type="match status" value="1"/>
</dbReference>
<dbReference type="GO" id="GO:0008270">
    <property type="term" value="F:zinc ion binding"/>
    <property type="evidence" value="ECO:0007669"/>
    <property type="project" value="InterPro"/>
</dbReference>
<dbReference type="AlphaFoldDB" id="A0A8H8R1G4"/>
<feature type="binding site" evidence="15">
    <location>
        <begin position="347"/>
        <end position="348"/>
    </location>
    <ligand>
        <name>UDP-alpha-D-glucose</name>
        <dbReference type="ChEBI" id="CHEBI:58885"/>
        <note>ligand shared between dimeric partners</note>
    </ligand>
</feature>
<evidence type="ECO:0000256" key="7">
    <source>
        <dbReference type="ARBA" id="ARBA00022679"/>
    </source>
</evidence>
<dbReference type="InterPro" id="IPR036265">
    <property type="entry name" value="HIT-like_sf"/>
</dbReference>
<keyword evidence="12 18" id="KW-0299">Galactose metabolism</keyword>
<comment type="subunit">
    <text evidence="4">Homodimer.</text>
</comment>
<evidence type="ECO:0000313" key="22">
    <source>
        <dbReference type="Proteomes" id="UP000431533"/>
    </source>
</evidence>
<feature type="binding site" evidence="16">
    <location>
        <position position="197"/>
    </location>
    <ligand>
        <name>Zn(2+)</name>
        <dbReference type="ChEBI" id="CHEBI:29105"/>
    </ligand>
</feature>
<feature type="binding site" description="in other chain" evidence="15">
    <location>
        <position position="61"/>
    </location>
    <ligand>
        <name>UDP-alpha-D-glucose</name>
        <dbReference type="ChEBI" id="CHEBI:58885"/>
        <note>ligand shared between dimeric partners</note>
    </ligand>
</feature>
<evidence type="ECO:0000259" key="20">
    <source>
        <dbReference type="Pfam" id="PF02744"/>
    </source>
</evidence>
<feature type="binding site" evidence="16">
    <location>
        <position position="122"/>
    </location>
    <ligand>
        <name>Zn(2+)</name>
        <dbReference type="ChEBI" id="CHEBI:29105"/>
    </ligand>
</feature>
<dbReference type="PANTHER" id="PTHR11943:SF1">
    <property type="entry name" value="GALACTOSE-1-PHOSPHATE URIDYLYLTRANSFERASE"/>
    <property type="match status" value="1"/>
</dbReference>
<keyword evidence="7 18" id="KW-0808">Transferase</keyword>
<dbReference type="PIRSF" id="PIRSF000808">
    <property type="entry name" value="GalT"/>
    <property type="match status" value="1"/>
</dbReference>
<feature type="binding site" description="in other chain" evidence="15">
    <location>
        <position position="359"/>
    </location>
    <ligand>
        <name>UDP-alpha-D-glucose</name>
        <dbReference type="ChEBI" id="CHEBI:58885"/>
        <note>ligand shared between dimeric partners</note>
    </ligand>
</feature>
<evidence type="ECO:0000256" key="15">
    <source>
        <dbReference type="PIRSR" id="PIRSR000808-2"/>
    </source>
</evidence>
<feature type="binding site" evidence="15">
    <location>
        <begin position="28"/>
        <end position="31"/>
    </location>
    <ligand>
        <name>UDP-alpha-D-glucose</name>
        <dbReference type="ChEBI" id="CHEBI:58885"/>
        <note>ligand shared between dimeric partners</note>
    </ligand>
</feature>
<dbReference type="GeneID" id="41984581"/>
<feature type="binding site" evidence="17">
    <location>
        <position position="332"/>
    </location>
    <ligand>
        <name>Fe cation</name>
        <dbReference type="ChEBI" id="CHEBI:24875"/>
    </ligand>
</feature>
<dbReference type="GO" id="GO:0008108">
    <property type="term" value="F:UDP-glucose:hexose-1-phosphate uridylyltransferase activity"/>
    <property type="evidence" value="ECO:0007669"/>
    <property type="project" value="UniProtKB-EC"/>
</dbReference>
<proteinExistence type="inferred from homology"/>
<protein>
    <recommendedName>
        <fullName evidence="6 18">Galactose-1-phosphate uridylyltransferase</fullName>
        <ecNumber evidence="5 18">2.7.7.12</ecNumber>
    </recommendedName>
</protein>
<feature type="binding site" evidence="16">
    <location>
        <position position="55"/>
    </location>
    <ligand>
        <name>Zn(2+)</name>
        <dbReference type="ChEBI" id="CHEBI:29105"/>
    </ligand>
</feature>
<evidence type="ECO:0000256" key="9">
    <source>
        <dbReference type="ARBA" id="ARBA00022723"/>
    </source>
</evidence>
<dbReference type="FunFam" id="3.30.428.10:FF:000009">
    <property type="entry name" value="Galactose-1-phosphate uridylyltransferase"/>
    <property type="match status" value="1"/>
</dbReference>
<dbReference type="InterPro" id="IPR005849">
    <property type="entry name" value="GalP_Utransf_N"/>
</dbReference>
<reference evidence="21 22" key="1">
    <citation type="submission" date="2018-05" db="EMBL/GenBank/DDBJ databases">
        <title>Genome sequencing and assembly of the regulated plant pathogen Lachnellula willkommii and related sister species for the development of diagnostic species identification markers.</title>
        <authorList>
            <person name="Giroux E."/>
            <person name="Bilodeau G."/>
        </authorList>
    </citation>
    <scope>NUCLEOTIDE SEQUENCE [LARGE SCALE GENOMIC DNA]</scope>
    <source>
        <strain evidence="21 22">CBS 185.66</strain>
    </source>
</reference>